<dbReference type="AlphaFoldDB" id="A0A812JM67"/>
<keyword evidence="2" id="KW-0472">Membrane</keyword>
<sequence length="645" mass="71568">MFWLHAFSHGKSLFSFDCSSKSSVGIQQIEYQNNSGGYSQRLLNVMDEGRLVLCTCVASALLAAHWHISKRDVKAMIWHLAGAFRILEKTVSGSAPEVPDLSLLDRRVETELGHVRVAMFLDFTRLCIHPTFVLLLVSGAEFAREPSFCCGSWLAGLSLVYLAYYPLLQGWVTMTPSRMVSGRILLRTVTWVAAVGSGFGDRDSFPGRMGILLGSHVLTSILFRAGAGTVIDCLCTTVVWMWATTQIYGQNAMNLWLVVFHLAFQLLVCIGVPFLLERTLRERIIMSFQSQDSNSLIAGFRQILKGVCDGELLLDNNFQVCGSAPCLQRLLASNKDFTGCCFRELIDDELSQSLFDSFLEASGPTGHEVAHVSKEGAPRCLRVPLRDGTGPRASVDVFHVPLPPSLYGANATFHLLAMAEDIDCRTHPEADPTSQNALPSSLLANRGASSQRSEASTETQVQCWDELAEMTLLLNTGTELMDIEEAHLRFERHTHKAEVRLGMPTLKRFARPLDWCGIEGALRHYTRQVRKTQARGEALPKQVLPPLMLRELSNSRKHILARSVTISSPFQQDKDEPVFLYMHMMDFRAPGPAKSMPLAALNERALSQPSELPSEPSGQRRRRSKREQARGAPPTELESEAGQPG</sequence>
<feature type="transmembrane region" description="Helical" evidence="2">
    <location>
        <begin position="221"/>
        <end position="243"/>
    </location>
</feature>
<gene>
    <name evidence="3" type="ORF">SNAT2548_LOCUS7197</name>
</gene>
<accession>A0A812JM67</accession>
<keyword evidence="4" id="KW-1185">Reference proteome</keyword>
<feature type="compositionally biased region" description="Low complexity" evidence="1">
    <location>
        <begin position="606"/>
        <end position="617"/>
    </location>
</feature>
<organism evidence="3 4">
    <name type="scientific">Symbiodinium natans</name>
    <dbReference type="NCBI Taxonomy" id="878477"/>
    <lineage>
        <taxon>Eukaryota</taxon>
        <taxon>Sar</taxon>
        <taxon>Alveolata</taxon>
        <taxon>Dinophyceae</taxon>
        <taxon>Suessiales</taxon>
        <taxon>Symbiodiniaceae</taxon>
        <taxon>Symbiodinium</taxon>
    </lineage>
</organism>
<keyword evidence="2" id="KW-0812">Transmembrane</keyword>
<dbReference type="Proteomes" id="UP000604046">
    <property type="component" value="Unassembled WGS sequence"/>
</dbReference>
<evidence type="ECO:0000256" key="1">
    <source>
        <dbReference type="SAM" id="MobiDB-lite"/>
    </source>
</evidence>
<feature type="transmembrane region" description="Helical" evidence="2">
    <location>
        <begin position="255"/>
        <end position="276"/>
    </location>
</feature>
<reference evidence="3" key="1">
    <citation type="submission" date="2021-02" db="EMBL/GenBank/DDBJ databases">
        <authorList>
            <person name="Dougan E. K."/>
            <person name="Rhodes N."/>
            <person name="Thang M."/>
            <person name="Chan C."/>
        </authorList>
    </citation>
    <scope>NUCLEOTIDE SEQUENCE</scope>
</reference>
<evidence type="ECO:0000256" key="2">
    <source>
        <dbReference type="SAM" id="Phobius"/>
    </source>
</evidence>
<dbReference type="EMBL" id="CAJNDS010000495">
    <property type="protein sequence ID" value="CAE7212328.1"/>
    <property type="molecule type" value="Genomic_DNA"/>
</dbReference>
<comment type="caution">
    <text evidence="3">The sequence shown here is derived from an EMBL/GenBank/DDBJ whole genome shotgun (WGS) entry which is preliminary data.</text>
</comment>
<keyword evidence="2" id="KW-1133">Transmembrane helix</keyword>
<evidence type="ECO:0000313" key="3">
    <source>
        <dbReference type="EMBL" id="CAE7212328.1"/>
    </source>
</evidence>
<name>A0A812JM67_9DINO</name>
<protein>
    <submittedName>
        <fullName evidence="3">Uncharacterized protein</fullName>
    </submittedName>
</protein>
<feature type="region of interest" description="Disordered" evidence="1">
    <location>
        <begin position="599"/>
        <end position="645"/>
    </location>
</feature>
<evidence type="ECO:0000313" key="4">
    <source>
        <dbReference type="Proteomes" id="UP000604046"/>
    </source>
</evidence>
<proteinExistence type="predicted"/>